<reference evidence="3" key="1">
    <citation type="submission" date="2016-12" db="EMBL/GenBank/DDBJ databases">
        <authorList>
            <person name="Brunel B."/>
        </authorList>
    </citation>
    <scope>NUCLEOTIDE SEQUENCE [LARGE SCALE GENOMIC DNA]</scope>
</reference>
<evidence type="ECO:0000313" key="3">
    <source>
        <dbReference type="Proteomes" id="UP000245698"/>
    </source>
</evidence>
<proteinExistence type="predicted"/>
<feature type="compositionally biased region" description="Polar residues" evidence="1">
    <location>
        <begin position="16"/>
        <end position="35"/>
    </location>
</feature>
<evidence type="ECO:0000256" key="1">
    <source>
        <dbReference type="SAM" id="MobiDB-lite"/>
    </source>
</evidence>
<gene>
    <name evidence="2" type="ORF">BQ8482_111612</name>
</gene>
<evidence type="ECO:0000313" key="2">
    <source>
        <dbReference type="EMBL" id="SJM29682.1"/>
    </source>
</evidence>
<organism evidence="2 3">
    <name type="scientific">Mesorhizobium delmotii</name>
    <dbReference type="NCBI Taxonomy" id="1631247"/>
    <lineage>
        <taxon>Bacteria</taxon>
        <taxon>Pseudomonadati</taxon>
        <taxon>Pseudomonadota</taxon>
        <taxon>Alphaproteobacteria</taxon>
        <taxon>Hyphomicrobiales</taxon>
        <taxon>Phyllobacteriaceae</taxon>
        <taxon>Mesorhizobium</taxon>
    </lineage>
</organism>
<accession>A0A2P9AEX0</accession>
<keyword evidence="3" id="KW-1185">Reference proteome</keyword>
<protein>
    <submittedName>
        <fullName evidence="2">Uncharacterized protein</fullName>
    </submittedName>
</protein>
<dbReference type="Proteomes" id="UP000245698">
    <property type="component" value="Unassembled WGS sequence"/>
</dbReference>
<feature type="region of interest" description="Disordered" evidence="1">
    <location>
        <begin position="1"/>
        <end position="35"/>
    </location>
</feature>
<dbReference type="EMBL" id="FUIG01000013">
    <property type="protein sequence ID" value="SJM29682.1"/>
    <property type="molecule type" value="Genomic_DNA"/>
</dbReference>
<sequence length="35" mass="3916">MRLRQTYTNPLGYLPQATQKSEPTVDASPTNPSRP</sequence>
<dbReference type="AlphaFoldDB" id="A0A2P9AEX0"/>
<name>A0A2P9AEX0_9HYPH</name>